<keyword evidence="3" id="KW-0378">Hydrolase</keyword>
<accession>A0A9X1V7L1</accession>
<dbReference type="Pfam" id="PF02811">
    <property type="entry name" value="PHP"/>
    <property type="match status" value="1"/>
</dbReference>
<dbReference type="GO" id="GO:0004527">
    <property type="term" value="F:exonuclease activity"/>
    <property type="evidence" value="ECO:0007669"/>
    <property type="project" value="UniProtKB-KW"/>
</dbReference>
<dbReference type="GO" id="GO:0003677">
    <property type="term" value="F:DNA binding"/>
    <property type="evidence" value="ECO:0007669"/>
    <property type="project" value="InterPro"/>
</dbReference>
<sequence length="571" mass="64302">MDKRGVVRNLRAISTLYSLMRDGEEQVAHYRSAADAIRKLPTHTKLDIEQLRTQFSFSESVLTSIHLLLTQGRKATMTALPISVPWSLLELMELPGFTPKLTGRLYRILGIRSLEELEKALTKGSLAFAHVLPDTQLPHLQQAIEKLRLRKSALSLPVSLRIAQRSIDQIIKSIPQLSKIELTGSVRRMCPISTKVELLASFDGSSSIIVQLSQLGYAPAHKSTNKNEWPDFPMIQMTLEKMVEFDDHEVPIILYLVTPQTFALAWTLTTGDKAHAQRLNKQAKDRSLSPIAYTSIQTEEEVYRTLQHPYLLPELREEGCLDAVFAELVQAEQIKADLHMHSTYSDGADTMEAMIERCIEKGYICMAITDHSQSLDIAHGLSIDRLMRQQEEIYALREKYPTITIFHGTEVDILADATLDFPDVILEQLDFVVASIHTAMTQSKAELTARLLYAIESPHVDVIAHPTGRMIGLRDSYTIDFDRVFSAAEHSHIALELNCNPSRLDLDPQWLRVAMSSHCTFAIDSDAHSVHDLERLTIYGATMGRKGLLTPDRIINTFNVSQLSQWLGTGR</sequence>
<evidence type="ECO:0000259" key="1">
    <source>
        <dbReference type="SMART" id="SM00481"/>
    </source>
</evidence>
<dbReference type="GO" id="GO:0042578">
    <property type="term" value="F:phosphoric ester hydrolase activity"/>
    <property type="evidence" value="ECO:0007669"/>
    <property type="project" value="TreeGrafter"/>
</dbReference>
<dbReference type="Gene3D" id="3.20.20.140">
    <property type="entry name" value="Metal-dependent hydrolases"/>
    <property type="match status" value="1"/>
</dbReference>
<dbReference type="InterPro" id="IPR022311">
    <property type="entry name" value="PolX-like"/>
</dbReference>
<dbReference type="InterPro" id="IPR002054">
    <property type="entry name" value="DNA-dir_DNA_pol_X"/>
</dbReference>
<dbReference type="CDD" id="cd07436">
    <property type="entry name" value="PHP_PolX"/>
    <property type="match status" value="1"/>
</dbReference>
<dbReference type="Gene3D" id="3.30.460.10">
    <property type="entry name" value="Beta Polymerase, domain 2"/>
    <property type="match status" value="1"/>
</dbReference>
<protein>
    <submittedName>
        <fullName evidence="3">DNA polymerase/3'-5' exonuclease PolX</fullName>
    </submittedName>
</protein>
<dbReference type="InterPro" id="IPR047967">
    <property type="entry name" value="PolX_PHP"/>
</dbReference>
<dbReference type="InterPro" id="IPR016195">
    <property type="entry name" value="Pol/histidinol_Pase-like"/>
</dbReference>
<comment type="caution">
    <text evidence="3">The sequence shown here is derived from an EMBL/GenBank/DDBJ whole genome shotgun (WGS) entry which is preliminary data.</text>
</comment>
<dbReference type="InterPro" id="IPR043519">
    <property type="entry name" value="NT_sf"/>
</dbReference>
<dbReference type="GO" id="GO:0003887">
    <property type="term" value="F:DNA-directed DNA polymerase activity"/>
    <property type="evidence" value="ECO:0007669"/>
    <property type="project" value="InterPro"/>
</dbReference>
<dbReference type="Proteomes" id="UP001139263">
    <property type="component" value="Unassembled WGS sequence"/>
</dbReference>
<gene>
    <name evidence="3" type="primary">polX</name>
    <name evidence="3" type="ORF">MM817_00969</name>
</gene>
<dbReference type="SMART" id="SM00481">
    <property type="entry name" value="POLIIIAc"/>
    <property type="match status" value="1"/>
</dbReference>
<organism evidence="3 4">
    <name type="scientific">Sulfoacidibacillus ferrooxidans</name>
    <dbReference type="NCBI Taxonomy" id="2005001"/>
    <lineage>
        <taxon>Bacteria</taxon>
        <taxon>Bacillati</taxon>
        <taxon>Bacillota</taxon>
        <taxon>Bacilli</taxon>
        <taxon>Bacillales</taxon>
        <taxon>Alicyclobacillaceae</taxon>
        <taxon>Sulfoacidibacillus</taxon>
    </lineage>
</organism>
<dbReference type="InterPro" id="IPR003141">
    <property type="entry name" value="Pol/His_phosphatase_N"/>
</dbReference>
<evidence type="ECO:0000313" key="4">
    <source>
        <dbReference type="Proteomes" id="UP001139263"/>
    </source>
</evidence>
<dbReference type="InterPro" id="IPR050243">
    <property type="entry name" value="PHP_phosphatase"/>
</dbReference>
<name>A0A9X1V7L1_9BACL</name>
<dbReference type="RefSeq" id="WP_241712314.1">
    <property type="nucleotide sequence ID" value="NZ_JALBUF010000002.1"/>
</dbReference>
<evidence type="ECO:0000259" key="2">
    <source>
        <dbReference type="SMART" id="SM00483"/>
    </source>
</evidence>
<evidence type="ECO:0000313" key="3">
    <source>
        <dbReference type="EMBL" id="MCI0182700.1"/>
    </source>
</evidence>
<dbReference type="PIRSF" id="PIRSF005047">
    <property type="entry name" value="UCP005047_YshC"/>
    <property type="match status" value="1"/>
</dbReference>
<dbReference type="PANTHER" id="PTHR36928">
    <property type="entry name" value="PHOSPHATASE YCDX-RELATED"/>
    <property type="match status" value="1"/>
</dbReference>
<feature type="domain" description="DNA-directed DNA polymerase X" evidence="2">
    <location>
        <begin position="1"/>
        <end position="317"/>
    </location>
</feature>
<keyword evidence="3" id="KW-0540">Nuclease</keyword>
<dbReference type="GO" id="GO:0008270">
    <property type="term" value="F:zinc ion binding"/>
    <property type="evidence" value="ECO:0007669"/>
    <property type="project" value="TreeGrafter"/>
</dbReference>
<dbReference type="Gene3D" id="1.10.150.20">
    <property type="entry name" value="5' to 3' exonuclease, C-terminal subdomain"/>
    <property type="match status" value="1"/>
</dbReference>
<dbReference type="SMART" id="SM00483">
    <property type="entry name" value="POLXc"/>
    <property type="match status" value="1"/>
</dbReference>
<dbReference type="AlphaFoldDB" id="A0A9X1V7L1"/>
<dbReference type="SUPFAM" id="SSF89550">
    <property type="entry name" value="PHP domain-like"/>
    <property type="match status" value="1"/>
</dbReference>
<proteinExistence type="predicted"/>
<feature type="domain" description="Polymerase/histidinol phosphatase N-terminal" evidence="1">
    <location>
        <begin position="336"/>
        <end position="415"/>
    </location>
</feature>
<keyword evidence="4" id="KW-1185">Reference proteome</keyword>
<keyword evidence="3" id="KW-0269">Exonuclease</keyword>
<dbReference type="SUPFAM" id="SSF81301">
    <property type="entry name" value="Nucleotidyltransferase"/>
    <property type="match status" value="1"/>
</dbReference>
<dbReference type="InterPro" id="IPR004013">
    <property type="entry name" value="PHP_dom"/>
</dbReference>
<dbReference type="GO" id="GO:0005829">
    <property type="term" value="C:cytosol"/>
    <property type="evidence" value="ECO:0007669"/>
    <property type="project" value="TreeGrafter"/>
</dbReference>
<reference evidence="3" key="1">
    <citation type="submission" date="2022-03" db="EMBL/GenBank/DDBJ databases">
        <title>Draft Genome Sequence of Firmicute Strain S0AB, a Heterotrophic Iron/Sulfur-Oxidizing Extreme Acidophile.</title>
        <authorList>
            <person name="Vergara E."/>
            <person name="Pakostova E."/>
            <person name="Johnson D.B."/>
            <person name="Holmes D.S."/>
        </authorList>
    </citation>
    <scope>NUCLEOTIDE SEQUENCE</scope>
    <source>
        <strain evidence="3">S0AB</strain>
    </source>
</reference>
<dbReference type="EMBL" id="JALBUF010000002">
    <property type="protein sequence ID" value="MCI0182700.1"/>
    <property type="molecule type" value="Genomic_DNA"/>
</dbReference>
<dbReference type="PANTHER" id="PTHR36928:SF1">
    <property type="entry name" value="PHOSPHATASE YCDX-RELATED"/>
    <property type="match status" value="1"/>
</dbReference>